<evidence type="ECO:0000256" key="1">
    <source>
        <dbReference type="SAM" id="Phobius"/>
    </source>
</evidence>
<keyword evidence="4" id="KW-1185">Reference proteome</keyword>
<feature type="transmembrane region" description="Helical" evidence="1">
    <location>
        <begin position="12"/>
        <end position="35"/>
    </location>
</feature>
<keyword evidence="1" id="KW-0812">Transmembrane</keyword>
<protein>
    <submittedName>
        <fullName evidence="2">Uncharacterized protein</fullName>
    </submittedName>
</protein>
<dbReference type="PANTHER" id="PTHR34116:SF2">
    <property type="entry name" value="THH1_TOM1_TOM3 DOMAIN-CONTAINING PROTEIN"/>
    <property type="match status" value="1"/>
</dbReference>
<dbReference type="AlphaFoldDB" id="A0A166DY69"/>
<proteinExistence type="predicted"/>
<keyword evidence="1" id="KW-0472">Membrane</keyword>
<reference evidence="3" key="2">
    <citation type="submission" date="2022-03" db="EMBL/GenBank/DDBJ databases">
        <title>Draft title - Genomic analysis of global carrot germplasm unveils the trajectory of domestication and the origin of high carotenoid orange carrot.</title>
        <authorList>
            <person name="Iorizzo M."/>
            <person name="Ellison S."/>
            <person name="Senalik D."/>
            <person name="Macko-Podgorni A."/>
            <person name="Grzebelus D."/>
            <person name="Bostan H."/>
            <person name="Rolling W."/>
            <person name="Curaba J."/>
            <person name="Simon P."/>
        </authorList>
    </citation>
    <scope>NUCLEOTIDE SEQUENCE</scope>
    <source>
        <tissue evidence="3">Leaf</tissue>
    </source>
</reference>
<sequence>MPQKKFDADALGVVTICLVAILVLICVICIVYSFYFRSRVHNQGFVQLGYFSGPWIIRIAFIVFAIWWGVGEIIRLNFIRREGRALNANYKWQKTVCKCYIVSNLGMAEPCLFLTLVFLLRASLKETESGTLNQKWNYKTAGYILLFCFPVFILQLMVILIGPKFNKGGSYKRHLPHYFTNTVGATKQADDDTALCTFPLLSTIFLGIFAMMITTYLFLLGRRILYLVINKGLQRRVYTLIISVASFFPLRVLLLGLSVLSKPEHFWFEALAFLAFLSFLCCAGVGVFLLVYFPIADSLALKNLQDLEAMRRISDEYADTISLLANRTTIEEIDAGSSSGTSNKHESALFGTMDNYESMGRFVELSLFSASQHSSPPGSPQLLR</sequence>
<dbReference type="PIRSF" id="PIRSF031277">
    <property type="entry name" value="UCP031277"/>
    <property type="match status" value="1"/>
</dbReference>
<keyword evidence="1" id="KW-1133">Transmembrane helix</keyword>
<dbReference type="EMBL" id="CP093344">
    <property type="protein sequence ID" value="WOG88263.1"/>
    <property type="molecule type" value="Genomic_DNA"/>
</dbReference>
<dbReference type="EMBL" id="LNRQ01000002">
    <property type="protein sequence ID" value="KZN05822.1"/>
    <property type="molecule type" value="Genomic_DNA"/>
</dbReference>
<dbReference type="Gramene" id="KZN05822">
    <property type="protein sequence ID" value="KZN05822"/>
    <property type="gene ID" value="DCAR_006659"/>
</dbReference>
<evidence type="ECO:0000313" key="2">
    <source>
        <dbReference type="EMBL" id="KZN05822.1"/>
    </source>
</evidence>
<feature type="transmembrane region" description="Helical" evidence="1">
    <location>
        <begin position="140"/>
        <end position="162"/>
    </location>
</feature>
<dbReference type="InterPro" id="IPR016971">
    <property type="entry name" value="UCP031277"/>
</dbReference>
<evidence type="ECO:0000313" key="3">
    <source>
        <dbReference type="EMBL" id="WOG88263.1"/>
    </source>
</evidence>
<evidence type="ECO:0000313" key="4">
    <source>
        <dbReference type="Proteomes" id="UP000077755"/>
    </source>
</evidence>
<dbReference type="PANTHER" id="PTHR34116">
    <property type="entry name" value="PLASMINOGEN ACTIVATOR INHIBITOR"/>
    <property type="match status" value="1"/>
</dbReference>
<dbReference type="OMA" id="CMCMLVY"/>
<name>A0A166DY69_DAUCS</name>
<dbReference type="OrthoDB" id="1869454at2759"/>
<gene>
    <name evidence="2" type="ORF">DCAR_006659</name>
    <name evidence="3" type="ORF">DCAR_0207498</name>
</gene>
<accession>A0A166DY69</accession>
<dbReference type="Proteomes" id="UP000077755">
    <property type="component" value="Chromosome 2"/>
</dbReference>
<organism evidence="2">
    <name type="scientific">Daucus carota subsp. sativus</name>
    <name type="common">Carrot</name>
    <dbReference type="NCBI Taxonomy" id="79200"/>
    <lineage>
        <taxon>Eukaryota</taxon>
        <taxon>Viridiplantae</taxon>
        <taxon>Streptophyta</taxon>
        <taxon>Embryophyta</taxon>
        <taxon>Tracheophyta</taxon>
        <taxon>Spermatophyta</taxon>
        <taxon>Magnoliopsida</taxon>
        <taxon>eudicotyledons</taxon>
        <taxon>Gunneridae</taxon>
        <taxon>Pentapetalae</taxon>
        <taxon>asterids</taxon>
        <taxon>campanulids</taxon>
        <taxon>Apiales</taxon>
        <taxon>Apiaceae</taxon>
        <taxon>Apioideae</taxon>
        <taxon>Scandiceae</taxon>
        <taxon>Daucinae</taxon>
        <taxon>Daucus</taxon>
        <taxon>Daucus sect. Daucus</taxon>
    </lineage>
</organism>
<feature type="transmembrane region" description="Helical" evidence="1">
    <location>
        <begin position="272"/>
        <end position="295"/>
    </location>
</feature>
<feature type="transmembrane region" description="Helical" evidence="1">
    <location>
        <begin position="55"/>
        <end position="78"/>
    </location>
</feature>
<dbReference type="STRING" id="79200.A0A166DY69"/>
<feature type="transmembrane region" description="Helical" evidence="1">
    <location>
        <begin position="195"/>
        <end position="218"/>
    </location>
</feature>
<feature type="transmembrane region" description="Helical" evidence="1">
    <location>
        <begin position="238"/>
        <end position="260"/>
    </location>
</feature>
<dbReference type="KEGG" id="dcr:108209951"/>
<reference evidence="2" key="1">
    <citation type="journal article" date="2016" name="Nat. Genet.">
        <title>A high-quality carrot genome assembly provides new insights into carotenoid accumulation and asterid genome evolution.</title>
        <authorList>
            <person name="Iorizzo M."/>
            <person name="Ellison S."/>
            <person name="Senalik D."/>
            <person name="Zeng P."/>
            <person name="Satapoomin P."/>
            <person name="Huang J."/>
            <person name="Bowman M."/>
            <person name="Iovene M."/>
            <person name="Sanseverino W."/>
            <person name="Cavagnaro P."/>
            <person name="Yildiz M."/>
            <person name="Macko-Podgorni A."/>
            <person name="Moranska E."/>
            <person name="Grzebelus E."/>
            <person name="Grzebelus D."/>
            <person name="Ashrafi H."/>
            <person name="Zheng Z."/>
            <person name="Cheng S."/>
            <person name="Spooner D."/>
            <person name="Van Deynze A."/>
            <person name="Simon P."/>
        </authorList>
    </citation>
    <scope>NUCLEOTIDE SEQUENCE [LARGE SCALE GENOMIC DNA]</scope>
    <source>
        <tissue evidence="2">Leaf</tissue>
    </source>
</reference>